<feature type="domain" description="ABM" evidence="1">
    <location>
        <begin position="2"/>
        <end position="92"/>
    </location>
</feature>
<dbReference type="InterPro" id="IPR011008">
    <property type="entry name" value="Dimeric_a/b-barrel"/>
</dbReference>
<dbReference type="Pfam" id="PF03992">
    <property type="entry name" value="ABM"/>
    <property type="match status" value="1"/>
</dbReference>
<proteinExistence type="predicted"/>
<dbReference type="SUPFAM" id="SSF54909">
    <property type="entry name" value="Dimeric alpha+beta barrel"/>
    <property type="match status" value="1"/>
</dbReference>
<dbReference type="InterPro" id="IPR007138">
    <property type="entry name" value="ABM_dom"/>
</dbReference>
<sequence>MIVEIAIIRAKPGQADAMRQGFQAARAVIAQAKGYRGSVFHQGIEDPQRFLLRIEWDSVEDHMQGFREGPLFAQWRGHFGQYIDGAPDVSHFEVIAGP</sequence>
<gene>
    <name evidence="2" type="ORF">AVDCRST_MAG77-112</name>
</gene>
<dbReference type="Gene3D" id="3.30.70.100">
    <property type="match status" value="1"/>
</dbReference>
<name>A0A6J4H8A3_9CHLR</name>
<dbReference type="PROSITE" id="PS51725">
    <property type="entry name" value="ABM"/>
    <property type="match status" value="1"/>
</dbReference>
<dbReference type="EMBL" id="CADCTC010000008">
    <property type="protein sequence ID" value="CAA9214287.1"/>
    <property type="molecule type" value="Genomic_DNA"/>
</dbReference>
<evidence type="ECO:0000313" key="2">
    <source>
        <dbReference type="EMBL" id="CAA9214287.1"/>
    </source>
</evidence>
<dbReference type="AlphaFoldDB" id="A0A6J4H8A3"/>
<evidence type="ECO:0000259" key="1">
    <source>
        <dbReference type="PROSITE" id="PS51725"/>
    </source>
</evidence>
<organism evidence="2">
    <name type="scientific">uncultured Chloroflexota bacterium</name>
    <dbReference type="NCBI Taxonomy" id="166587"/>
    <lineage>
        <taxon>Bacteria</taxon>
        <taxon>Bacillati</taxon>
        <taxon>Chloroflexota</taxon>
        <taxon>environmental samples</taxon>
    </lineage>
</organism>
<protein>
    <recommendedName>
        <fullName evidence="1">ABM domain-containing protein</fullName>
    </recommendedName>
</protein>
<reference evidence="2" key="1">
    <citation type="submission" date="2020-02" db="EMBL/GenBank/DDBJ databases">
        <authorList>
            <person name="Meier V. D."/>
        </authorList>
    </citation>
    <scope>NUCLEOTIDE SEQUENCE</scope>
    <source>
        <strain evidence="2">AVDCRST_MAG77</strain>
    </source>
</reference>
<accession>A0A6J4H8A3</accession>